<reference evidence="3" key="1">
    <citation type="submission" date="2016-06" db="EMBL/GenBank/DDBJ databases">
        <title>First high quality genome sequence of Plasmodium coatneyi using continuous long reads from single molecule, real-time sequencing.</title>
        <authorList>
            <person name="Chien J.-T."/>
            <person name="Pakala S.B."/>
            <person name="Geraldo J.A."/>
            <person name="Lapp S.A."/>
            <person name="Barnwell J.W."/>
            <person name="Kissinger J.C."/>
            <person name="Galinski M.R."/>
            <person name="Humphrey J.C."/>
        </authorList>
    </citation>
    <scope>NUCLEOTIDE SEQUENCE [LARGE SCALE GENOMIC DNA]</scope>
    <source>
        <strain evidence="3">Hackeri</strain>
    </source>
</reference>
<dbReference type="RefSeq" id="XP_019917710.1">
    <property type="nucleotide sequence ID" value="XM_020062217.1"/>
</dbReference>
<dbReference type="Proteomes" id="UP000092716">
    <property type="component" value="Chromosome 14"/>
</dbReference>
<feature type="compositionally biased region" description="Polar residues" evidence="1">
    <location>
        <begin position="305"/>
        <end position="328"/>
    </location>
</feature>
<sequence length="365" mass="41292">MSSGPFISGLPSEFDFYDKFERSEEECTSTNGNCDTERKNYSLKGNEYNNCREQFEKALGHIYKEYRNNVQKKSLECTARHFLYYWFGDKLTKTKEGREKFQGALSVICRAIRDSCTSGQQCKLPCDSDSNRVHVDKDIFNNRKTLFDFWYDGNIVQTLLQISGSEGFQICKSYVESVEATKGKMEQSCTNERSGDDYCTNFWHQHKIDIGQKLSALKSQLTTAKKRIEREAQAASSKTEEMIRGATTTSSISSIIGTLAATALPFFLYKYKPWSSWFGNHASGGRRSNIRGRRSAGSDIDDLTETSTTVDFTESSETSSILDSTTIRSPAAYNTRKPNRGERTARAGINSNRPGHHQNIGYQNI</sequence>
<dbReference type="Pfam" id="PF05795">
    <property type="entry name" value="Plasmodium_Vir"/>
    <property type="match status" value="1"/>
</dbReference>
<dbReference type="InterPro" id="IPR008780">
    <property type="entry name" value="Plasmodium_Vir"/>
</dbReference>
<keyword evidence="3" id="KW-1185">Reference proteome</keyword>
<dbReference type="EMBL" id="CP016252">
    <property type="protein sequence ID" value="ANQ11015.1"/>
    <property type="molecule type" value="Genomic_DNA"/>
</dbReference>
<feature type="region of interest" description="Disordered" evidence="1">
    <location>
        <begin position="282"/>
        <end position="365"/>
    </location>
</feature>
<evidence type="ECO:0000313" key="2">
    <source>
        <dbReference type="EMBL" id="ANQ11015.1"/>
    </source>
</evidence>
<name>A0A1B1E7N6_9APIC</name>
<organism evidence="2 3">
    <name type="scientific">Plasmodium coatneyi</name>
    <dbReference type="NCBI Taxonomy" id="208452"/>
    <lineage>
        <taxon>Eukaryota</taxon>
        <taxon>Sar</taxon>
        <taxon>Alveolata</taxon>
        <taxon>Apicomplexa</taxon>
        <taxon>Aconoidasida</taxon>
        <taxon>Haemosporida</taxon>
        <taxon>Plasmodiidae</taxon>
        <taxon>Plasmodium</taxon>
    </lineage>
</organism>
<dbReference type="KEGG" id="pcot:PCOAH_00054370"/>
<proteinExistence type="predicted"/>
<accession>A0A1B1E7N6</accession>
<dbReference type="VEuPathDB" id="PlasmoDB:PCOAH_00054370"/>
<evidence type="ECO:0000313" key="3">
    <source>
        <dbReference type="Proteomes" id="UP000092716"/>
    </source>
</evidence>
<evidence type="ECO:0000256" key="1">
    <source>
        <dbReference type="SAM" id="MobiDB-lite"/>
    </source>
</evidence>
<protein>
    <submittedName>
        <fullName evidence="2">KIR-like protein</fullName>
    </submittedName>
</protein>
<gene>
    <name evidence="2" type="ORF">PCOAH_00054370</name>
</gene>
<dbReference type="GeneID" id="30912171"/>
<dbReference type="AlphaFoldDB" id="A0A1B1E7N6"/>